<gene>
    <name evidence="1" type="ORF">F4694_005668</name>
</gene>
<protein>
    <submittedName>
        <fullName evidence="1">Uncharacterized protein</fullName>
    </submittedName>
</protein>
<sequence>MDIKQVSENIIVRNTRQAENLRIIAKALNIQFNMYNVDDVLHLLEIAGLSDIVIEDTFGNMVRLKTFSTEVGDAIFKKKTKAQRDSWKRIRKMIQKRLQERENLSKHYINSFHESIESIVPQLDISEAGVLFELILHMNLGSQGYLKISGDYLTLEDIIAVTGLGKTTLIKYLKKFKELGILNWERRKMSRVVQKSNLKKGIKKGDTEFFTANAYRVEKSFHWMGRFDDNQMTMNFTKTYKIKAKELTANLSLEAKGLLYMIMTKIHYQTYYLSLNPNIDLKMDAKQTLESNIKNGTMFEVEHLTRKGLLELINKSDKQIRRYIKELHENFIISFFGRGKNEKYMVNPELFARMDSQDHNFTYFDAIKYQFEQLRKQHKM</sequence>
<reference evidence="2" key="2">
    <citation type="submission" date="2020-08" db="EMBL/GenBank/DDBJ databases">
        <title>The Agave Microbiome: Exploring the role of microbial communities in plant adaptations to desert environments.</title>
        <authorList>
            <person name="Partida-Martinez L.P."/>
        </authorList>
    </citation>
    <scope>NUCLEOTIDE SEQUENCE [LARGE SCALE GENOMIC DNA]</scope>
    <source>
        <strain evidence="2">AT2.8</strain>
    </source>
</reference>
<dbReference type="EMBL" id="JACCBX010000016">
    <property type="protein sequence ID" value="NYE08812.1"/>
    <property type="molecule type" value="Genomic_DNA"/>
</dbReference>
<name>A0A852TJ74_9BACI</name>
<proteinExistence type="predicted"/>
<accession>A0A852TJ74</accession>
<dbReference type="AlphaFoldDB" id="A0A852TJ74"/>
<organism evidence="1 2">
    <name type="scientific">Neobacillus niacini</name>
    <dbReference type="NCBI Taxonomy" id="86668"/>
    <lineage>
        <taxon>Bacteria</taxon>
        <taxon>Bacillati</taxon>
        <taxon>Bacillota</taxon>
        <taxon>Bacilli</taxon>
        <taxon>Bacillales</taxon>
        <taxon>Bacillaceae</taxon>
        <taxon>Neobacillus</taxon>
    </lineage>
</organism>
<evidence type="ECO:0000313" key="1">
    <source>
        <dbReference type="EMBL" id="NYE08812.1"/>
    </source>
</evidence>
<evidence type="ECO:0000313" key="2">
    <source>
        <dbReference type="Proteomes" id="UP000548423"/>
    </source>
</evidence>
<comment type="caution">
    <text evidence="1">The sequence shown here is derived from an EMBL/GenBank/DDBJ whole genome shotgun (WGS) entry which is preliminary data.</text>
</comment>
<dbReference type="Proteomes" id="UP000548423">
    <property type="component" value="Unassembled WGS sequence"/>
</dbReference>
<reference evidence="2" key="1">
    <citation type="submission" date="2020-07" db="EMBL/GenBank/DDBJ databases">
        <authorList>
            <person name="Partida-Martinez L."/>
            <person name="Huntemann M."/>
            <person name="Clum A."/>
            <person name="Wang J."/>
            <person name="Palaniappan K."/>
            <person name="Ritter S."/>
            <person name="Chen I.-M."/>
            <person name="Stamatis D."/>
            <person name="Reddy T."/>
            <person name="O'Malley R."/>
            <person name="Daum C."/>
            <person name="Shapiro N."/>
            <person name="Ivanova N."/>
            <person name="Kyrpides N."/>
            <person name="Woyke T."/>
        </authorList>
    </citation>
    <scope>NUCLEOTIDE SEQUENCE [LARGE SCALE GENOMIC DNA]</scope>
    <source>
        <strain evidence="2">AT2.8</strain>
    </source>
</reference>